<keyword evidence="7" id="KW-1185">Reference proteome</keyword>
<evidence type="ECO:0000259" key="4">
    <source>
        <dbReference type="PROSITE" id="PS50003"/>
    </source>
</evidence>
<comment type="similarity">
    <text evidence="1">Belongs to the DOK family. Type A subfamily.</text>
</comment>
<dbReference type="InterPro" id="IPR011993">
    <property type="entry name" value="PH-like_dom_sf"/>
</dbReference>
<proteinExistence type="inferred from homology"/>
<evidence type="ECO:0000313" key="7">
    <source>
        <dbReference type="Proteomes" id="UP000694393"/>
    </source>
</evidence>
<organism evidence="6 7">
    <name type="scientific">Pelusios castaneus</name>
    <name type="common">West African mud turtle</name>
    <dbReference type="NCBI Taxonomy" id="367368"/>
    <lineage>
        <taxon>Eukaryota</taxon>
        <taxon>Metazoa</taxon>
        <taxon>Chordata</taxon>
        <taxon>Craniata</taxon>
        <taxon>Vertebrata</taxon>
        <taxon>Euteleostomi</taxon>
        <taxon>Archelosauria</taxon>
        <taxon>Testudinata</taxon>
        <taxon>Testudines</taxon>
        <taxon>Pleurodira</taxon>
        <taxon>Pelomedusidae</taxon>
        <taxon>Pelusios</taxon>
    </lineage>
</organism>
<dbReference type="Proteomes" id="UP000694393">
    <property type="component" value="Unplaced"/>
</dbReference>
<dbReference type="Gene3D" id="2.30.29.30">
    <property type="entry name" value="Pleckstrin-homology domain (PH domain)/Phosphotyrosine-binding domain (PTB)"/>
    <property type="match status" value="2"/>
</dbReference>
<evidence type="ECO:0000259" key="5">
    <source>
        <dbReference type="PROSITE" id="PS51064"/>
    </source>
</evidence>
<dbReference type="GO" id="GO:0007265">
    <property type="term" value="P:Ras protein signal transduction"/>
    <property type="evidence" value="ECO:0007669"/>
    <property type="project" value="TreeGrafter"/>
</dbReference>
<feature type="region of interest" description="Disordered" evidence="3">
    <location>
        <begin position="381"/>
        <end position="403"/>
    </location>
</feature>
<dbReference type="InterPro" id="IPR001849">
    <property type="entry name" value="PH_domain"/>
</dbReference>
<feature type="region of interest" description="Disordered" evidence="3">
    <location>
        <begin position="468"/>
        <end position="512"/>
    </location>
</feature>
<feature type="compositionally biased region" description="Pro residues" evidence="3">
    <location>
        <begin position="327"/>
        <end position="357"/>
    </location>
</feature>
<dbReference type="CDD" id="cd01203">
    <property type="entry name" value="PTB_DOK1_DOK2_DOK3"/>
    <property type="match status" value="1"/>
</dbReference>
<dbReference type="PANTHER" id="PTHR21258:SF46">
    <property type="entry name" value="DOCKING PROTEIN 1"/>
    <property type="match status" value="1"/>
</dbReference>
<dbReference type="PROSITE" id="PS50003">
    <property type="entry name" value="PH_DOMAIN"/>
    <property type="match status" value="1"/>
</dbReference>
<evidence type="ECO:0000256" key="2">
    <source>
        <dbReference type="ARBA" id="ARBA00022553"/>
    </source>
</evidence>
<sequence>MDPPAKEGRLFVHQGLKFGAKRWKKNWFVLYPASQHGVARLEFFDCKDPGAPVEKLSTKRLDKKIIRLADCVSVAPVPESGPKDSTATFRLDTSDKSYLFAAEREQSAEWVEKLCEIAFSGNSPNGARSAAGCSRECEAGAPALEMSVNSIYYSREEVNTFWVTVQRTEAAERCALHGAYMLKAERDGLSLKEPRTQETLYTWPYRLLRRYGRDKVMFSFEAGRRCESGPGNFTFETKQGNEIFQLVEASIREQKAQVEENRQSCDSLDLDCPNVVLIRNALADSLSLELPPDGEGSAVPKAGLAAKLSAALEERDSVMLLKARTLPEPPVPPKPGHPSTPPRSPLPKIPRAVPPAEDPTSVYSEPMDAVKGFRTRLDPLYSDPIDSKARGGAVGRGPAPEEAKCGKLSSLYSGLYDQVQPAGNSQAERLLRGREHIYDEPEGRAPRPLPANSSIYDEARPVSEAWRTQGIDDGDGYEYPYNPSTDDYSVPAFQNKAGAKGPKPIPAPKPPAVFIPKAAERSTEASKRYGNLAPDKAGVRSGFNSNNSNNEVLYSQVLKPPRVPGQELSVDENALTPIYEDLGEI</sequence>
<evidence type="ECO:0000313" key="6">
    <source>
        <dbReference type="Ensembl" id="ENSPCEP00000013046.1"/>
    </source>
</evidence>
<keyword evidence="2" id="KW-0597">Phosphoprotein</keyword>
<dbReference type="SUPFAM" id="SSF50729">
    <property type="entry name" value="PH domain-like"/>
    <property type="match status" value="2"/>
</dbReference>
<evidence type="ECO:0000256" key="1">
    <source>
        <dbReference type="ARBA" id="ARBA00010955"/>
    </source>
</evidence>
<name>A0A8C8RZ02_9SAUR</name>
<dbReference type="SMART" id="SM01244">
    <property type="entry name" value="IRS"/>
    <property type="match status" value="1"/>
</dbReference>
<accession>A0A8C8RZ02</accession>
<feature type="region of interest" description="Disordered" evidence="3">
    <location>
        <begin position="325"/>
        <end position="365"/>
    </location>
</feature>
<dbReference type="SMART" id="SM00233">
    <property type="entry name" value="PH"/>
    <property type="match status" value="1"/>
</dbReference>
<dbReference type="Pfam" id="PF00169">
    <property type="entry name" value="PH"/>
    <property type="match status" value="1"/>
</dbReference>
<feature type="domain" description="IRS-type PTB" evidence="5">
    <location>
        <begin position="157"/>
        <end position="261"/>
    </location>
</feature>
<feature type="compositionally biased region" description="Pro residues" evidence="3">
    <location>
        <begin position="503"/>
        <end position="512"/>
    </location>
</feature>
<dbReference type="SMART" id="SM00310">
    <property type="entry name" value="PTBI"/>
    <property type="match status" value="1"/>
</dbReference>
<dbReference type="AlphaFoldDB" id="A0A8C8RZ02"/>
<dbReference type="Pfam" id="PF02174">
    <property type="entry name" value="IRS"/>
    <property type="match status" value="1"/>
</dbReference>
<dbReference type="Ensembl" id="ENSPCET00000013519.1">
    <property type="protein sequence ID" value="ENSPCEP00000013046.1"/>
    <property type="gene ID" value="ENSPCEG00000010368.1"/>
</dbReference>
<feature type="region of interest" description="Disordered" evidence="3">
    <location>
        <begin position="524"/>
        <end position="549"/>
    </location>
</feature>
<dbReference type="GO" id="GO:0005737">
    <property type="term" value="C:cytoplasm"/>
    <property type="evidence" value="ECO:0007669"/>
    <property type="project" value="TreeGrafter"/>
</dbReference>
<dbReference type="PANTHER" id="PTHR21258">
    <property type="entry name" value="DOCKING PROTEIN RELATED"/>
    <property type="match status" value="1"/>
</dbReference>
<dbReference type="PROSITE" id="PS51064">
    <property type="entry name" value="IRS_PTB"/>
    <property type="match status" value="1"/>
</dbReference>
<dbReference type="InterPro" id="IPR050996">
    <property type="entry name" value="Docking_Protein_DOK"/>
</dbReference>
<protein>
    <submittedName>
        <fullName evidence="6">Docking protein 1</fullName>
    </submittedName>
</protein>
<evidence type="ECO:0000256" key="3">
    <source>
        <dbReference type="SAM" id="MobiDB-lite"/>
    </source>
</evidence>
<reference evidence="6" key="1">
    <citation type="submission" date="2025-08" db="UniProtKB">
        <authorList>
            <consortium name="Ensembl"/>
        </authorList>
    </citation>
    <scope>IDENTIFICATION</scope>
</reference>
<dbReference type="InterPro" id="IPR002404">
    <property type="entry name" value="IRS_PTB"/>
</dbReference>
<reference evidence="6" key="2">
    <citation type="submission" date="2025-09" db="UniProtKB">
        <authorList>
            <consortium name="Ensembl"/>
        </authorList>
    </citation>
    <scope>IDENTIFICATION</scope>
</reference>
<dbReference type="GO" id="GO:0043410">
    <property type="term" value="P:positive regulation of MAPK cascade"/>
    <property type="evidence" value="ECO:0007669"/>
    <property type="project" value="TreeGrafter"/>
</dbReference>
<dbReference type="GO" id="GO:0007169">
    <property type="term" value="P:cell surface receptor protein tyrosine kinase signaling pathway"/>
    <property type="evidence" value="ECO:0007669"/>
    <property type="project" value="TreeGrafter"/>
</dbReference>
<dbReference type="InterPro" id="IPR037751">
    <property type="entry name" value="Dok1/2/3_PTB"/>
</dbReference>
<feature type="domain" description="PH" evidence="4">
    <location>
        <begin position="3"/>
        <end position="119"/>
    </location>
</feature>